<dbReference type="PROSITE" id="PS00518">
    <property type="entry name" value="ZF_RING_1"/>
    <property type="match status" value="1"/>
</dbReference>
<dbReference type="PROSITE" id="PS50089">
    <property type="entry name" value="ZF_RING_2"/>
    <property type="match status" value="1"/>
</dbReference>
<keyword evidence="6" id="KW-0539">Nucleus</keyword>
<evidence type="ECO:0000256" key="6">
    <source>
        <dbReference type="RuleBase" id="RU367110"/>
    </source>
</evidence>
<dbReference type="Pfam" id="PF00642">
    <property type="entry name" value="zf-CCCH"/>
    <property type="match status" value="1"/>
</dbReference>
<dbReference type="AlphaFoldDB" id="A0A1U7LWN1"/>
<feature type="domain" description="RING-type" evidence="8">
    <location>
        <begin position="201"/>
        <end position="238"/>
    </location>
</feature>
<dbReference type="InterPro" id="IPR000571">
    <property type="entry name" value="Znf_CCCH"/>
</dbReference>
<dbReference type="GO" id="GO:0006397">
    <property type="term" value="P:mRNA processing"/>
    <property type="evidence" value="ECO:0007669"/>
    <property type="project" value="UniProtKB-KW"/>
</dbReference>
<dbReference type="SMART" id="SM00356">
    <property type="entry name" value="ZnF_C3H1"/>
    <property type="match status" value="1"/>
</dbReference>
<feature type="zinc finger region" description="C3H1-type" evidence="5">
    <location>
        <begin position="133"/>
        <end position="161"/>
    </location>
</feature>
<evidence type="ECO:0000256" key="5">
    <source>
        <dbReference type="PROSITE-ProRule" id="PRU00723"/>
    </source>
</evidence>
<dbReference type="InterPro" id="IPR013083">
    <property type="entry name" value="Znf_RING/FYVE/PHD"/>
</dbReference>
<dbReference type="Gene3D" id="4.10.1000.10">
    <property type="entry name" value="Zinc finger, CCCH-type"/>
    <property type="match status" value="1"/>
</dbReference>
<dbReference type="GO" id="GO:0008270">
    <property type="term" value="F:zinc ion binding"/>
    <property type="evidence" value="ECO:0007669"/>
    <property type="project" value="UniProtKB-KW"/>
</dbReference>
<dbReference type="CDD" id="cd16539">
    <property type="entry name" value="RING-HC_RNF113A_B"/>
    <property type="match status" value="1"/>
</dbReference>
<evidence type="ECO:0000256" key="4">
    <source>
        <dbReference type="ARBA" id="ARBA00022833"/>
    </source>
</evidence>
<evidence type="ECO:0000259" key="8">
    <source>
        <dbReference type="PROSITE" id="PS50089"/>
    </source>
</evidence>
<dbReference type="InterPro" id="IPR039971">
    <property type="entry name" value="CWC24-like"/>
</dbReference>
<dbReference type="OMA" id="LICRCEY"/>
<keyword evidence="11" id="KW-1185">Reference proteome</keyword>
<dbReference type="PANTHER" id="PTHR12930:SF0">
    <property type="entry name" value="RING FINGER PROTEIN 113B"/>
    <property type="match status" value="1"/>
</dbReference>
<gene>
    <name evidence="10" type="ORF">NEOLI_001094</name>
</gene>
<dbReference type="GO" id="GO:0005684">
    <property type="term" value="C:U2-type spliceosomal complex"/>
    <property type="evidence" value="ECO:0007669"/>
    <property type="project" value="TreeGrafter"/>
</dbReference>
<feature type="compositionally biased region" description="Polar residues" evidence="7">
    <location>
        <begin position="35"/>
        <end position="48"/>
    </location>
</feature>
<name>A0A1U7LWN1_NEOID</name>
<dbReference type="PROSITE" id="PS50103">
    <property type="entry name" value="ZF_C3H1"/>
    <property type="match status" value="1"/>
</dbReference>
<feature type="region of interest" description="Disordered" evidence="7">
    <location>
        <begin position="1"/>
        <end position="52"/>
    </location>
</feature>
<dbReference type="OrthoDB" id="25761at2759"/>
<keyword evidence="6" id="KW-0747">Spliceosome</keyword>
<keyword evidence="4 5" id="KW-0862">Zinc</keyword>
<keyword evidence="6" id="KW-0508">mRNA splicing</keyword>
<comment type="subunit">
    <text evidence="6">Associated with the spliceosome.</text>
</comment>
<evidence type="ECO:0000313" key="11">
    <source>
        <dbReference type="Proteomes" id="UP000186594"/>
    </source>
</evidence>
<evidence type="ECO:0000259" key="9">
    <source>
        <dbReference type="PROSITE" id="PS50103"/>
    </source>
</evidence>
<dbReference type="InterPro" id="IPR036855">
    <property type="entry name" value="Znf_CCCH_sf"/>
</dbReference>
<protein>
    <recommendedName>
        <fullName evidence="6">Pre-mRNA-splicing factor CWC24</fullName>
    </recommendedName>
</protein>
<dbReference type="Gene3D" id="3.30.40.10">
    <property type="entry name" value="Zinc/RING finger domain, C3HC4 (zinc finger)"/>
    <property type="match status" value="1"/>
</dbReference>
<evidence type="ECO:0000256" key="7">
    <source>
        <dbReference type="SAM" id="MobiDB-lite"/>
    </source>
</evidence>
<dbReference type="Proteomes" id="UP000186594">
    <property type="component" value="Unassembled WGS sequence"/>
</dbReference>
<reference evidence="10 11" key="1">
    <citation type="submission" date="2016-04" db="EMBL/GenBank/DDBJ databases">
        <title>Evolutionary innovation and constraint leading to complex multicellularity in the Ascomycota.</title>
        <authorList>
            <person name="Cisse O."/>
            <person name="Nguyen A."/>
            <person name="Hewitt D.A."/>
            <person name="Jedd G."/>
            <person name="Stajich J.E."/>
        </authorList>
    </citation>
    <scope>NUCLEOTIDE SEQUENCE [LARGE SCALE GENOMIC DNA]</scope>
    <source>
        <strain evidence="10 11">DAH-3</strain>
    </source>
</reference>
<keyword evidence="2 5" id="KW-0479">Metal-binding</keyword>
<accession>A0A1U7LWN1</accession>
<keyword evidence="6" id="KW-0507">mRNA processing</keyword>
<dbReference type="SMART" id="SM00184">
    <property type="entry name" value="RING"/>
    <property type="match status" value="1"/>
</dbReference>
<comment type="subcellular location">
    <subcellularLocation>
        <location evidence="6">Nucleus</location>
    </subcellularLocation>
</comment>
<comment type="caution">
    <text evidence="10">The sequence shown here is derived from an EMBL/GenBank/DDBJ whole genome shotgun (WGS) entry which is preliminary data.</text>
</comment>
<feature type="domain" description="C3H1-type" evidence="9">
    <location>
        <begin position="133"/>
        <end position="161"/>
    </location>
</feature>
<evidence type="ECO:0000256" key="1">
    <source>
        <dbReference type="ARBA" id="ARBA00009161"/>
    </source>
</evidence>
<sequence length="275" mass="31027">MPDYLFKSRSKSKNIRKRPADRPLSSSDSEPEETAASSRLQKNTSAIRSSKIPKSIVSEVDVTYASARSSRNTNINDVAREIETKPDKPVANPVNDQFYHGAENYKKHITPRESGAVGPVKAPQNIRQITIIDYQPDVCKDYKETGYCGYGDSCKFLHDRGDYKAGWQLDREWETVQRRDQTSTKPPASDVDSEEDLPFVCLICRCEYSSPIVTKCGHFFCEACAIKRYKKNPSCLVCGAGTMGIFHPAKKLEGKIKEKKEREEKEAEVENEVDS</sequence>
<evidence type="ECO:0000256" key="3">
    <source>
        <dbReference type="ARBA" id="ARBA00022771"/>
    </source>
</evidence>
<dbReference type="SUPFAM" id="SSF57850">
    <property type="entry name" value="RING/U-box"/>
    <property type="match status" value="1"/>
</dbReference>
<dbReference type="PANTHER" id="PTHR12930">
    <property type="entry name" value="ZINC FINGER PROTEIN 183"/>
    <property type="match status" value="1"/>
</dbReference>
<evidence type="ECO:0000256" key="2">
    <source>
        <dbReference type="ARBA" id="ARBA00022723"/>
    </source>
</evidence>
<keyword evidence="3 5" id="KW-0863">Zinc-finger</keyword>
<organism evidence="10 11">
    <name type="scientific">Neolecta irregularis (strain DAH-3)</name>
    <dbReference type="NCBI Taxonomy" id="1198029"/>
    <lineage>
        <taxon>Eukaryota</taxon>
        <taxon>Fungi</taxon>
        <taxon>Dikarya</taxon>
        <taxon>Ascomycota</taxon>
        <taxon>Taphrinomycotina</taxon>
        <taxon>Neolectales</taxon>
        <taxon>Neolectaceae</taxon>
        <taxon>Neolecta</taxon>
    </lineage>
</organism>
<proteinExistence type="inferred from homology"/>
<evidence type="ECO:0000313" key="10">
    <source>
        <dbReference type="EMBL" id="OLL27044.1"/>
    </source>
</evidence>
<dbReference type="EMBL" id="LXFE01000124">
    <property type="protein sequence ID" value="OLL27044.1"/>
    <property type="molecule type" value="Genomic_DNA"/>
</dbReference>
<dbReference type="STRING" id="1198029.A0A1U7LWN1"/>
<comment type="function">
    <text evidence="6">Involved in pre-mRNA splicing.</text>
</comment>
<feature type="compositionally biased region" description="Basic residues" evidence="7">
    <location>
        <begin position="8"/>
        <end position="19"/>
    </location>
</feature>
<dbReference type="GO" id="GO:0034247">
    <property type="term" value="P:snoRNA splicing"/>
    <property type="evidence" value="ECO:0007669"/>
    <property type="project" value="TreeGrafter"/>
</dbReference>
<dbReference type="GO" id="GO:0003677">
    <property type="term" value="F:DNA binding"/>
    <property type="evidence" value="ECO:0007669"/>
    <property type="project" value="UniProtKB-UniRule"/>
</dbReference>
<dbReference type="InterPro" id="IPR001841">
    <property type="entry name" value="Znf_RING"/>
</dbReference>
<comment type="similarity">
    <text evidence="1 6">Belongs to the CWC24 family.</text>
</comment>
<keyword evidence="6" id="KW-0238">DNA-binding</keyword>
<dbReference type="InterPro" id="IPR017907">
    <property type="entry name" value="Znf_RING_CS"/>
</dbReference>
<dbReference type="SUPFAM" id="SSF90229">
    <property type="entry name" value="CCCH zinc finger"/>
    <property type="match status" value="1"/>
</dbReference>